<evidence type="ECO:0000313" key="1">
    <source>
        <dbReference type="EMBL" id="KJS60672.1"/>
    </source>
</evidence>
<comment type="caution">
    <text evidence="1">The sequence shown here is derived from an EMBL/GenBank/DDBJ whole genome shotgun (WGS) entry which is preliminary data.</text>
</comment>
<organism evidence="1 2">
    <name type="scientific">Streptomyces rubellomurinus (strain ATCC 31215)</name>
    <dbReference type="NCBI Taxonomy" id="359131"/>
    <lineage>
        <taxon>Bacteria</taxon>
        <taxon>Bacillati</taxon>
        <taxon>Actinomycetota</taxon>
        <taxon>Actinomycetes</taxon>
        <taxon>Kitasatosporales</taxon>
        <taxon>Streptomycetaceae</taxon>
        <taxon>Streptomyces</taxon>
    </lineage>
</organism>
<keyword evidence="2" id="KW-1185">Reference proteome</keyword>
<sequence length="87" mass="8982">MNTVTYEAELDDGAPLVLVARTNTLIIVGDPRVVSADRLAGIAGQARAVMASCAFSPRTAAEMLAPHIQQLIKGDAIGLPPADLPSS</sequence>
<name>A0A0F2TG36_STRR3</name>
<gene>
    <name evidence="1" type="ORF">VM95_19870</name>
</gene>
<dbReference type="EMBL" id="JZKH01000039">
    <property type="protein sequence ID" value="KJS60672.1"/>
    <property type="molecule type" value="Genomic_DNA"/>
</dbReference>
<accession>A0A0F2TG36</accession>
<dbReference type="OrthoDB" id="9976859at2"/>
<protein>
    <submittedName>
        <fullName evidence="1">Uncharacterized protein</fullName>
    </submittedName>
</protein>
<proteinExistence type="predicted"/>
<dbReference type="Proteomes" id="UP000033699">
    <property type="component" value="Unassembled WGS sequence"/>
</dbReference>
<dbReference type="AlphaFoldDB" id="A0A0F2TG36"/>
<reference evidence="1 2" key="1">
    <citation type="submission" date="2015-02" db="EMBL/GenBank/DDBJ databases">
        <authorList>
            <person name="Ju K.-S."/>
            <person name="Doroghazi J.R."/>
            <person name="Metcalf W."/>
        </authorList>
    </citation>
    <scope>NUCLEOTIDE SEQUENCE [LARGE SCALE GENOMIC DNA]</scope>
    <source>
        <strain evidence="1 2">ATCC 31215</strain>
    </source>
</reference>
<dbReference type="PATRIC" id="fig|359131.3.peg.4636"/>
<dbReference type="RefSeq" id="WP_045698675.1">
    <property type="nucleotide sequence ID" value="NZ_JZKH01000039.1"/>
</dbReference>
<evidence type="ECO:0000313" key="2">
    <source>
        <dbReference type="Proteomes" id="UP000033699"/>
    </source>
</evidence>